<comment type="caution">
    <text evidence="5">The sequence shown here is derived from an EMBL/GenBank/DDBJ whole genome shotgun (WGS) entry which is preliminary data.</text>
</comment>
<dbReference type="PANTHER" id="PTHR34535">
    <property type="entry name" value="HYDROGENASE MATURATION FACTOR HYPA"/>
    <property type="match status" value="1"/>
</dbReference>
<feature type="binding site" evidence="4">
    <location>
        <position position="89"/>
    </location>
    <ligand>
        <name>Zn(2+)</name>
        <dbReference type="ChEBI" id="CHEBI:29105"/>
    </ligand>
</feature>
<feature type="binding site" evidence="4">
    <location>
        <position position="72"/>
    </location>
    <ligand>
        <name>Zn(2+)</name>
        <dbReference type="ChEBI" id="CHEBI:29105"/>
    </ligand>
</feature>
<proteinExistence type="inferred from homology"/>
<dbReference type="EMBL" id="JAFLEQ010000008">
    <property type="protein sequence ID" value="MBN9643980.1"/>
    <property type="molecule type" value="Genomic_DNA"/>
</dbReference>
<accession>A0A939E017</accession>
<dbReference type="AlphaFoldDB" id="A0A939E017"/>
<evidence type="ECO:0000256" key="2">
    <source>
        <dbReference type="ARBA" id="ARBA00022723"/>
    </source>
</evidence>
<reference evidence="5" key="1">
    <citation type="submission" date="2021-03" db="EMBL/GenBank/DDBJ databases">
        <authorList>
            <person name="Sun Q."/>
        </authorList>
    </citation>
    <scope>NUCLEOTIDE SEQUENCE</scope>
    <source>
        <strain evidence="5">CCM 8862</strain>
    </source>
</reference>
<comment type="similarity">
    <text evidence="4">Belongs to the HypA/HybF family.</text>
</comment>
<evidence type="ECO:0000313" key="5">
    <source>
        <dbReference type="EMBL" id="MBN9643980.1"/>
    </source>
</evidence>
<dbReference type="Gene3D" id="3.30.2320.80">
    <property type="match status" value="1"/>
</dbReference>
<feature type="binding site" evidence="4">
    <location>
        <position position="2"/>
    </location>
    <ligand>
        <name>Ni(2+)</name>
        <dbReference type="ChEBI" id="CHEBI:49786"/>
    </ligand>
</feature>
<evidence type="ECO:0000256" key="4">
    <source>
        <dbReference type="HAMAP-Rule" id="MF_00213"/>
    </source>
</evidence>
<name>A0A939E017_9CORY</name>
<dbReference type="GO" id="GO:0008270">
    <property type="term" value="F:zinc ion binding"/>
    <property type="evidence" value="ECO:0007669"/>
    <property type="project" value="UniProtKB-UniRule"/>
</dbReference>
<comment type="function">
    <text evidence="4">Involved in the maturation of [NiFe] hydrogenases. Required for nickel insertion into the metal center of the hydrogenase.</text>
</comment>
<gene>
    <name evidence="4" type="primary">hypA</name>
    <name evidence="5" type="ORF">JZY06_05015</name>
</gene>
<evidence type="ECO:0000313" key="6">
    <source>
        <dbReference type="Proteomes" id="UP000664332"/>
    </source>
</evidence>
<organism evidence="5 6">
    <name type="scientific">Corynebacterium mendelii</name>
    <dbReference type="NCBI Taxonomy" id="2765362"/>
    <lineage>
        <taxon>Bacteria</taxon>
        <taxon>Bacillati</taxon>
        <taxon>Actinomycetota</taxon>
        <taxon>Actinomycetes</taxon>
        <taxon>Mycobacteriales</taxon>
        <taxon>Corynebacteriaceae</taxon>
        <taxon>Corynebacterium</taxon>
    </lineage>
</organism>
<dbReference type="PIRSF" id="PIRSF004761">
    <property type="entry name" value="Hydrgn_mat_HypA"/>
    <property type="match status" value="1"/>
</dbReference>
<dbReference type="RefSeq" id="WP_207118798.1">
    <property type="nucleotide sequence ID" value="NZ_JAFLEQ010000008.1"/>
</dbReference>
<dbReference type="PANTHER" id="PTHR34535:SF3">
    <property type="entry name" value="HYDROGENASE MATURATION FACTOR HYPA"/>
    <property type="match status" value="1"/>
</dbReference>
<dbReference type="Pfam" id="PF01155">
    <property type="entry name" value="HypA"/>
    <property type="match status" value="1"/>
</dbReference>
<dbReference type="HAMAP" id="MF_00213">
    <property type="entry name" value="HypA_HybF"/>
    <property type="match status" value="1"/>
</dbReference>
<keyword evidence="3 4" id="KW-0862">Zinc</keyword>
<feature type="binding site" evidence="4">
    <location>
        <position position="86"/>
    </location>
    <ligand>
        <name>Zn(2+)</name>
        <dbReference type="ChEBI" id="CHEBI:29105"/>
    </ligand>
</feature>
<dbReference type="InterPro" id="IPR000688">
    <property type="entry name" value="HypA/HybF"/>
</dbReference>
<feature type="binding site" evidence="4">
    <location>
        <position position="69"/>
    </location>
    <ligand>
        <name>Zn(2+)</name>
        <dbReference type="ChEBI" id="CHEBI:29105"/>
    </ligand>
</feature>
<dbReference type="GO" id="GO:0016151">
    <property type="term" value="F:nickel cation binding"/>
    <property type="evidence" value="ECO:0007669"/>
    <property type="project" value="UniProtKB-UniRule"/>
</dbReference>
<dbReference type="Proteomes" id="UP000664332">
    <property type="component" value="Unassembled WGS sequence"/>
</dbReference>
<evidence type="ECO:0000256" key="3">
    <source>
        <dbReference type="ARBA" id="ARBA00022833"/>
    </source>
</evidence>
<protein>
    <recommendedName>
        <fullName evidence="4">Hydrogenase maturation factor HypA</fullName>
    </recommendedName>
</protein>
<evidence type="ECO:0000256" key="1">
    <source>
        <dbReference type="ARBA" id="ARBA00022596"/>
    </source>
</evidence>
<keyword evidence="6" id="KW-1185">Reference proteome</keyword>
<sequence length="113" mass="11805">MHELGLLSGVAAAVNRAARGRTVTAVNLTVGQRSGAVVSALEAAWPLARCGPSEHAELNITSVAATVFCPGCDTEVPIDDYFALQCPDCGTPTADLRHGREFLVDSIEVDVPD</sequence>
<keyword evidence="1 4" id="KW-0533">Nickel</keyword>
<keyword evidence="2 4" id="KW-0479">Metal-binding</keyword>
<dbReference type="GO" id="GO:0051604">
    <property type="term" value="P:protein maturation"/>
    <property type="evidence" value="ECO:0007669"/>
    <property type="project" value="InterPro"/>
</dbReference>